<feature type="region of interest" description="Disordered" evidence="1">
    <location>
        <begin position="629"/>
        <end position="690"/>
    </location>
</feature>
<protein>
    <recommendedName>
        <fullName evidence="4">Fungal N-terminal domain-containing protein</fullName>
    </recommendedName>
</protein>
<gene>
    <name evidence="2" type="ORF">NW762_004201</name>
</gene>
<reference evidence="2" key="1">
    <citation type="submission" date="2022-09" db="EMBL/GenBank/DDBJ databases">
        <title>Fusarium specimens isolated from Avocado Roots.</title>
        <authorList>
            <person name="Stajich J."/>
            <person name="Roper C."/>
            <person name="Heimlech-Rivalta G."/>
        </authorList>
    </citation>
    <scope>NUCLEOTIDE SEQUENCE</scope>
    <source>
        <strain evidence="2">CF00136</strain>
    </source>
</reference>
<dbReference type="OrthoDB" id="539213at2759"/>
<proteinExistence type="predicted"/>
<accession>A0A9W8S8I6</accession>
<evidence type="ECO:0000256" key="1">
    <source>
        <dbReference type="SAM" id="MobiDB-lite"/>
    </source>
</evidence>
<dbReference type="Gene3D" id="1.25.40.20">
    <property type="entry name" value="Ankyrin repeat-containing domain"/>
    <property type="match status" value="1"/>
</dbReference>
<evidence type="ECO:0000313" key="3">
    <source>
        <dbReference type="Proteomes" id="UP001152049"/>
    </source>
</evidence>
<evidence type="ECO:0000313" key="2">
    <source>
        <dbReference type="EMBL" id="KAJ4266220.1"/>
    </source>
</evidence>
<dbReference type="AlphaFoldDB" id="A0A9W8S8I6"/>
<feature type="compositionally biased region" description="Basic and acidic residues" evidence="1">
    <location>
        <begin position="629"/>
        <end position="644"/>
    </location>
</feature>
<comment type="caution">
    <text evidence="2">The sequence shown here is derived from an EMBL/GenBank/DDBJ whole genome shotgun (WGS) entry which is preliminary data.</text>
</comment>
<keyword evidence="3" id="KW-1185">Reference proteome</keyword>
<sequence>MEALGAAASITQFALLSLKCVKEVHNTLSAIKDGPAIVQLVASNFLLLQDILERLVQSPAASANPALDGHIRQCIQNVCSRAEPIAQLQATPGDRSAGRFWKRLKIIVSESDLNRIRSELNQLVTILNLRLCGLSSNAIYELKDETQQIRQQMYSMGLSLNSQFDAQTADLLSIENNISNNYNNGHKDLQASLSLIQQTIDSTSSISASDTASMVSLLNQIKDHVAPDCKNSNKATITTNSDREPATCEPNNYVDQTMFESIDRLCSLIDEKRDAVDVYAEDDGQVESVIDDLQTMLKAVRRGQGHAFDDLFEKGIRRFGRSFGHGELSINSKSRLEELRRMLQNGDASLRDHDENGASLLFYSTRQPEMCKFLLDEGLDADHVAYKETCGYLDEYRPRYHCLQLDTDRPEGTEENVRINACRRLLLTAGADPTYEEENDCGRLSFLEDIARFSSDPEVIDLIWRSGLISPFATFQNWRFEADSPFLLAFRKDSGGPLIGKLRQFLSLGADIGDRTSEGETCLHLLFSHFTYAELDDVVFLLEQGADPDAEDHYDISISELAYDKKYYRHGGLLGYPGDVWDAALHVCGYDTAQFRSYRRRRPRYDFKYTREGFEKLWKGREGQCPYWDDKPWPPLKPREKEESDYNDPWNLAIGGSSDDFSSGSDVDENQSELQDEWLSSEDEERGVSL</sequence>
<dbReference type="SUPFAM" id="SSF48403">
    <property type="entry name" value="Ankyrin repeat"/>
    <property type="match status" value="1"/>
</dbReference>
<feature type="compositionally biased region" description="Low complexity" evidence="1">
    <location>
        <begin position="655"/>
        <end position="665"/>
    </location>
</feature>
<dbReference type="InterPro" id="IPR036770">
    <property type="entry name" value="Ankyrin_rpt-contain_sf"/>
</dbReference>
<feature type="compositionally biased region" description="Acidic residues" evidence="1">
    <location>
        <begin position="666"/>
        <end position="690"/>
    </location>
</feature>
<organism evidence="2 3">
    <name type="scientific">Fusarium torreyae</name>
    <dbReference type="NCBI Taxonomy" id="1237075"/>
    <lineage>
        <taxon>Eukaryota</taxon>
        <taxon>Fungi</taxon>
        <taxon>Dikarya</taxon>
        <taxon>Ascomycota</taxon>
        <taxon>Pezizomycotina</taxon>
        <taxon>Sordariomycetes</taxon>
        <taxon>Hypocreomycetidae</taxon>
        <taxon>Hypocreales</taxon>
        <taxon>Nectriaceae</taxon>
        <taxon>Fusarium</taxon>
    </lineage>
</organism>
<name>A0A9W8S8I6_9HYPO</name>
<evidence type="ECO:0008006" key="4">
    <source>
        <dbReference type="Google" id="ProtNLM"/>
    </source>
</evidence>
<dbReference type="Proteomes" id="UP001152049">
    <property type="component" value="Unassembled WGS sequence"/>
</dbReference>
<dbReference type="EMBL" id="JAOQAZ010000005">
    <property type="protein sequence ID" value="KAJ4266220.1"/>
    <property type="molecule type" value="Genomic_DNA"/>
</dbReference>